<protein>
    <submittedName>
        <fullName evidence="2">Uncharacterized protein</fullName>
    </submittedName>
</protein>
<proteinExistence type="predicted"/>
<dbReference type="Proteomes" id="UP001551695">
    <property type="component" value="Unassembled WGS sequence"/>
</dbReference>
<evidence type="ECO:0000256" key="1">
    <source>
        <dbReference type="SAM" id="Phobius"/>
    </source>
</evidence>
<keyword evidence="1" id="KW-1133">Transmembrane helix</keyword>
<name>A0ABV3FW28_9NOCA</name>
<sequence length="59" mass="6391">MTKRTAGLLTILAALTIALLSTDWHPVRACLYLLGWVAVAALLTWNDRRTSEIGARGPA</sequence>
<reference evidence="2 3" key="1">
    <citation type="submission" date="2024-06" db="EMBL/GenBank/DDBJ databases">
        <title>The Natural Products Discovery Center: Release of the First 8490 Sequenced Strains for Exploring Actinobacteria Biosynthetic Diversity.</title>
        <authorList>
            <person name="Kalkreuter E."/>
            <person name="Kautsar S.A."/>
            <person name="Yang D."/>
            <person name="Bader C.D."/>
            <person name="Teijaro C.N."/>
            <person name="Fluegel L."/>
            <person name="Davis C.M."/>
            <person name="Simpson J.R."/>
            <person name="Lauterbach L."/>
            <person name="Steele A.D."/>
            <person name="Gui C."/>
            <person name="Meng S."/>
            <person name="Li G."/>
            <person name="Viehrig K."/>
            <person name="Ye F."/>
            <person name="Su P."/>
            <person name="Kiefer A.F."/>
            <person name="Nichols A."/>
            <person name="Cepeda A.J."/>
            <person name="Yan W."/>
            <person name="Fan B."/>
            <person name="Jiang Y."/>
            <person name="Adhikari A."/>
            <person name="Zheng C.-J."/>
            <person name="Schuster L."/>
            <person name="Cowan T.M."/>
            <person name="Smanski M.J."/>
            <person name="Chevrette M.G."/>
            <person name="De Carvalho L.P.S."/>
            <person name="Shen B."/>
        </authorList>
    </citation>
    <scope>NUCLEOTIDE SEQUENCE [LARGE SCALE GENOMIC DNA]</scope>
    <source>
        <strain evidence="2 3">NPDC050403</strain>
    </source>
</reference>
<keyword evidence="1" id="KW-0472">Membrane</keyword>
<keyword evidence="1" id="KW-0812">Transmembrane</keyword>
<dbReference type="RefSeq" id="WP_109524037.1">
    <property type="nucleotide sequence ID" value="NZ_JBEXKW010000005.1"/>
</dbReference>
<keyword evidence="3" id="KW-1185">Reference proteome</keyword>
<evidence type="ECO:0000313" key="3">
    <source>
        <dbReference type="Proteomes" id="UP001551695"/>
    </source>
</evidence>
<evidence type="ECO:0000313" key="2">
    <source>
        <dbReference type="EMBL" id="MEV0709603.1"/>
    </source>
</evidence>
<dbReference type="EMBL" id="JBFAKC010000007">
    <property type="protein sequence ID" value="MEV0709603.1"/>
    <property type="molecule type" value="Genomic_DNA"/>
</dbReference>
<comment type="caution">
    <text evidence="2">The sequence shown here is derived from an EMBL/GenBank/DDBJ whole genome shotgun (WGS) entry which is preliminary data.</text>
</comment>
<gene>
    <name evidence="2" type="ORF">AB0I48_18735</name>
</gene>
<feature type="transmembrane region" description="Helical" evidence="1">
    <location>
        <begin position="30"/>
        <end position="46"/>
    </location>
</feature>
<accession>A0ABV3FW28</accession>
<organism evidence="2 3">
    <name type="scientific">Nocardia aurea</name>
    <dbReference type="NCBI Taxonomy" id="2144174"/>
    <lineage>
        <taxon>Bacteria</taxon>
        <taxon>Bacillati</taxon>
        <taxon>Actinomycetota</taxon>
        <taxon>Actinomycetes</taxon>
        <taxon>Mycobacteriales</taxon>
        <taxon>Nocardiaceae</taxon>
        <taxon>Nocardia</taxon>
    </lineage>
</organism>